<comment type="caution">
    <text evidence="3">The sequence shown here is derived from an EMBL/GenBank/DDBJ whole genome shotgun (WGS) entry which is preliminary data.</text>
</comment>
<dbReference type="EMBL" id="BSOO01000002">
    <property type="protein sequence ID" value="GLR46534.1"/>
    <property type="molecule type" value="Genomic_DNA"/>
</dbReference>
<evidence type="ECO:0000256" key="1">
    <source>
        <dbReference type="SAM" id="MobiDB-lite"/>
    </source>
</evidence>
<sequence length="87" mass="9400">MARPLPSAKKAVDLAGGSRPVGSRIRRDPPPPPPKKVSPSELREKEAWLIGTGITVVGLAIAVIIVALSQWAGWSPSQYRIEIVDHR</sequence>
<protein>
    <submittedName>
        <fullName evidence="3">Uncharacterized protein</fullName>
    </submittedName>
</protein>
<keyword evidence="2" id="KW-1133">Transmembrane helix</keyword>
<proteinExistence type="predicted"/>
<feature type="transmembrane region" description="Helical" evidence="2">
    <location>
        <begin position="47"/>
        <end position="68"/>
    </location>
</feature>
<evidence type="ECO:0000313" key="4">
    <source>
        <dbReference type="Proteomes" id="UP001156703"/>
    </source>
</evidence>
<keyword evidence="2" id="KW-0472">Membrane</keyword>
<feature type="region of interest" description="Disordered" evidence="1">
    <location>
        <begin position="1"/>
        <end position="42"/>
    </location>
</feature>
<dbReference type="Proteomes" id="UP001156703">
    <property type="component" value="Unassembled WGS sequence"/>
</dbReference>
<keyword evidence="4" id="KW-1185">Reference proteome</keyword>
<dbReference type="RefSeq" id="WP_029941483.1">
    <property type="nucleotide sequence ID" value="NZ_BSOO01000002.1"/>
</dbReference>
<reference evidence="4" key="1">
    <citation type="journal article" date="2019" name="Int. J. Syst. Evol. Microbiol.">
        <title>The Global Catalogue of Microorganisms (GCM) 10K type strain sequencing project: providing services to taxonomists for standard genome sequencing and annotation.</title>
        <authorList>
            <consortium name="The Broad Institute Genomics Platform"/>
            <consortium name="The Broad Institute Genome Sequencing Center for Infectious Disease"/>
            <person name="Wu L."/>
            <person name="Ma J."/>
        </authorList>
    </citation>
    <scope>NUCLEOTIDE SEQUENCE [LARGE SCALE GENOMIC DNA]</scope>
    <source>
        <strain evidence="4">NBRC 102146</strain>
    </source>
</reference>
<organism evidence="3 4">
    <name type="scientific">Sphingomonas astaxanthinifaciens DSM 22298</name>
    <dbReference type="NCBI Taxonomy" id="1123267"/>
    <lineage>
        <taxon>Bacteria</taxon>
        <taxon>Pseudomonadati</taxon>
        <taxon>Pseudomonadota</taxon>
        <taxon>Alphaproteobacteria</taxon>
        <taxon>Sphingomonadales</taxon>
        <taxon>Sphingomonadaceae</taxon>
        <taxon>Sphingomonas</taxon>
    </lineage>
</organism>
<accession>A0ABQ5Z3J8</accession>
<evidence type="ECO:0000313" key="3">
    <source>
        <dbReference type="EMBL" id="GLR46534.1"/>
    </source>
</evidence>
<evidence type="ECO:0000256" key="2">
    <source>
        <dbReference type="SAM" id="Phobius"/>
    </source>
</evidence>
<keyword evidence="2" id="KW-0812">Transmembrane</keyword>
<gene>
    <name evidence="3" type="ORF">GCM10007925_02450</name>
</gene>
<name>A0ABQ5Z3J8_9SPHN</name>